<feature type="transmembrane region" description="Helical" evidence="10">
    <location>
        <begin position="281"/>
        <end position="299"/>
    </location>
</feature>
<dbReference type="GO" id="GO:0007165">
    <property type="term" value="P:signal transduction"/>
    <property type="evidence" value="ECO:0007669"/>
    <property type="project" value="UniProtKB-KW"/>
</dbReference>
<proteinExistence type="inferred from homology"/>
<feature type="domain" description="Methyl-accepting transducer" evidence="11">
    <location>
        <begin position="378"/>
        <end position="635"/>
    </location>
</feature>
<keyword evidence="5 10" id="KW-1133">Transmembrane helix</keyword>
<evidence type="ECO:0000259" key="12">
    <source>
        <dbReference type="PROSITE" id="PS50885"/>
    </source>
</evidence>
<evidence type="ECO:0000256" key="9">
    <source>
        <dbReference type="PROSITE-ProRule" id="PRU00284"/>
    </source>
</evidence>
<name>A0A0A0I022_CLONO</name>
<evidence type="ECO:0000256" key="1">
    <source>
        <dbReference type="ARBA" id="ARBA00004651"/>
    </source>
</evidence>
<evidence type="ECO:0000256" key="10">
    <source>
        <dbReference type="SAM" id="Phobius"/>
    </source>
</evidence>
<evidence type="ECO:0000256" key="4">
    <source>
        <dbReference type="ARBA" id="ARBA00022692"/>
    </source>
</evidence>
<evidence type="ECO:0000259" key="11">
    <source>
        <dbReference type="PROSITE" id="PS50111"/>
    </source>
</evidence>
<organism evidence="13 14">
    <name type="scientific">Clostridium novyi A str. 4552</name>
    <dbReference type="NCBI Taxonomy" id="1444289"/>
    <lineage>
        <taxon>Bacteria</taxon>
        <taxon>Bacillati</taxon>
        <taxon>Bacillota</taxon>
        <taxon>Clostridia</taxon>
        <taxon>Eubacteriales</taxon>
        <taxon>Clostridiaceae</taxon>
        <taxon>Clostridium</taxon>
    </lineage>
</organism>
<dbReference type="SUPFAM" id="SSF58104">
    <property type="entry name" value="Methyl-accepting chemotaxis protein (MCP) signaling domain"/>
    <property type="match status" value="1"/>
</dbReference>
<evidence type="ECO:0000256" key="3">
    <source>
        <dbReference type="ARBA" id="ARBA00022500"/>
    </source>
</evidence>
<dbReference type="OrthoDB" id="13222at2"/>
<gene>
    <name evidence="13" type="ORF">Z968_12195</name>
</gene>
<dbReference type="Proteomes" id="UP000030012">
    <property type="component" value="Unassembled WGS sequence"/>
</dbReference>
<comment type="similarity">
    <text evidence="8">Belongs to the methyl-accepting chemotaxis (MCP) protein family.</text>
</comment>
<keyword evidence="4 10" id="KW-0812">Transmembrane</keyword>
<dbReference type="GO" id="GO:0006935">
    <property type="term" value="P:chemotaxis"/>
    <property type="evidence" value="ECO:0007669"/>
    <property type="project" value="UniProtKB-KW"/>
</dbReference>
<dbReference type="InterPro" id="IPR004089">
    <property type="entry name" value="MCPsignal_dom"/>
</dbReference>
<dbReference type="InterPro" id="IPR033479">
    <property type="entry name" value="dCache_1"/>
</dbReference>
<dbReference type="Gene3D" id="6.10.340.10">
    <property type="match status" value="1"/>
</dbReference>
<evidence type="ECO:0000313" key="14">
    <source>
        <dbReference type="Proteomes" id="UP000030012"/>
    </source>
</evidence>
<evidence type="ECO:0000313" key="13">
    <source>
        <dbReference type="EMBL" id="KGM94107.1"/>
    </source>
</evidence>
<dbReference type="InterPro" id="IPR003660">
    <property type="entry name" value="HAMP_dom"/>
</dbReference>
<dbReference type="PANTHER" id="PTHR32089:SF114">
    <property type="entry name" value="METHYL-ACCEPTING CHEMOTAXIS PROTEIN MCPB"/>
    <property type="match status" value="1"/>
</dbReference>
<dbReference type="RefSeq" id="WP_039256267.1">
    <property type="nucleotide sequence ID" value="NZ_JENJ01000086.1"/>
</dbReference>
<dbReference type="PROSITE" id="PS50111">
    <property type="entry name" value="CHEMOTAXIS_TRANSDUC_2"/>
    <property type="match status" value="1"/>
</dbReference>
<dbReference type="CDD" id="cd18773">
    <property type="entry name" value="PDC1_HK_sensor"/>
    <property type="match status" value="1"/>
</dbReference>
<evidence type="ECO:0000256" key="6">
    <source>
        <dbReference type="ARBA" id="ARBA00023136"/>
    </source>
</evidence>
<dbReference type="PANTHER" id="PTHR32089">
    <property type="entry name" value="METHYL-ACCEPTING CHEMOTAXIS PROTEIN MCPB"/>
    <property type="match status" value="1"/>
</dbReference>
<keyword evidence="2" id="KW-1003">Cell membrane</keyword>
<dbReference type="Pfam" id="PF00015">
    <property type="entry name" value="MCPsignal"/>
    <property type="match status" value="1"/>
</dbReference>
<dbReference type="Pfam" id="PF02743">
    <property type="entry name" value="dCache_1"/>
    <property type="match status" value="1"/>
</dbReference>
<dbReference type="EMBL" id="JENJ01000086">
    <property type="protein sequence ID" value="KGM94107.1"/>
    <property type="molecule type" value="Genomic_DNA"/>
</dbReference>
<sequence>MKQKKRSLYKQILMMLFVAILVPVVLITGINYCIMQKEQKEDFEQMANSGIKTIAQYMQYLSNSSKESVNMLSLEPNAKLILENSEYEQWLNNSLKSFLESHNGVTAVYMGTKTGKVIAQPEQNLSADFDVTKTQWYQKAVQNPNEVILTDPYISSGKDKKYEVTYAKAVKDASGNIVGVIGLDIKLEYIDKITNSVRMGRNGFIMIMDKNGTVLSNKDGSRIGEKDKKIFDIINSKGQVFEQDISGTKMVLFKNVDKNNGYIIVGLIPKKELVETIVDSVIMSVIIAVLFISAAMWFAHRFTKKKIISPIKYVVNVLNDFSDGNFTKQIEMQSGLNIEMEHIVNAINITKDNMINIIQSIKDASYNLKENSSILLSITEQSSVASDGIAKAIQQIADGSVNQSEKLNESVKLTETLNDIVGKSLMNSEEMMKASEDVREISDEGRSLLRNLDSAFNESQEANLEVIRKVKILGDKSKEIEEITDVIKGITEQTKLLALNASIEAARAGEAGKGFSVVADEVTKLAEQSSNSAVKIKDVIDEVKSSIKEVFDKLDSSTKFSIKTGENINVTEENFSDIRKCIEILRENIDNVNVALKDIKSNKDSVSDNIGEVSAVAQETAATSQEVSASSEEQASGLQEIVLSAEKLNNLSEKLENIVHNFKI</sequence>
<dbReference type="Gene3D" id="3.30.450.20">
    <property type="entry name" value="PAS domain"/>
    <property type="match status" value="2"/>
</dbReference>
<dbReference type="SMART" id="SM00283">
    <property type="entry name" value="MA"/>
    <property type="match status" value="1"/>
</dbReference>
<dbReference type="Gene3D" id="1.10.287.950">
    <property type="entry name" value="Methyl-accepting chemotaxis protein"/>
    <property type="match status" value="1"/>
</dbReference>
<evidence type="ECO:0000256" key="7">
    <source>
        <dbReference type="ARBA" id="ARBA00023224"/>
    </source>
</evidence>
<keyword evidence="7 9" id="KW-0807">Transducer</keyword>
<dbReference type="SUPFAM" id="SSF103190">
    <property type="entry name" value="Sensory domain-like"/>
    <property type="match status" value="1"/>
</dbReference>
<evidence type="ECO:0000256" key="2">
    <source>
        <dbReference type="ARBA" id="ARBA00022475"/>
    </source>
</evidence>
<accession>A0A0A0I022</accession>
<comment type="caution">
    <text evidence="13">The sequence shown here is derived from an EMBL/GenBank/DDBJ whole genome shotgun (WGS) entry which is preliminary data.</text>
</comment>
<protein>
    <submittedName>
        <fullName evidence="13">Chemotaxis protein</fullName>
    </submittedName>
</protein>
<evidence type="ECO:0000256" key="5">
    <source>
        <dbReference type="ARBA" id="ARBA00022989"/>
    </source>
</evidence>
<reference evidence="13 14" key="1">
    <citation type="submission" date="2014-01" db="EMBL/GenBank/DDBJ databases">
        <title>Plasmidome dynamics in the species complex Clostridium novyi sensu lato converts strains of independent lineages into distinctly different pathogens.</title>
        <authorList>
            <person name="Skarin H."/>
            <person name="Segerman B."/>
        </authorList>
    </citation>
    <scope>NUCLEOTIDE SEQUENCE [LARGE SCALE GENOMIC DNA]</scope>
    <source>
        <strain evidence="13 14">4552</strain>
    </source>
</reference>
<keyword evidence="6 10" id="KW-0472">Membrane</keyword>
<feature type="transmembrane region" description="Helical" evidence="10">
    <location>
        <begin position="12"/>
        <end position="32"/>
    </location>
</feature>
<dbReference type="GO" id="GO:0005886">
    <property type="term" value="C:plasma membrane"/>
    <property type="evidence" value="ECO:0007669"/>
    <property type="project" value="UniProtKB-SubCell"/>
</dbReference>
<evidence type="ECO:0000256" key="8">
    <source>
        <dbReference type="ARBA" id="ARBA00029447"/>
    </source>
</evidence>
<comment type="subcellular location">
    <subcellularLocation>
        <location evidence="1">Cell membrane</location>
        <topology evidence="1">Multi-pass membrane protein</topology>
    </subcellularLocation>
</comment>
<dbReference type="AlphaFoldDB" id="A0A0A0I022"/>
<feature type="domain" description="HAMP" evidence="12">
    <location>
        <begin position="305"/>
        <end position="359"/>
    </location>
</feature>
<dbReference type="InterPro" id="IPR029151">
    <property type="entry name" value="Sensor-like_sf"/>
</dbReference>
<keyword evidence="3" id="KW-0145">Chemotaxis</keyword>
<dbReference type="PROSITE" id="PS50885">
    <property type="entry name" value="HAMP"/>
    <property type="match status" value="1"/>
</dbReference>